<evidence type="ECO:0000256" key="1">
    <source>
        <dbReference type="SAM" id="MobiDB-lite"/>
    </source>
</evidence>
<evidence type="ECO:0000313" key="3">
    <source>
        <dbReference type="Proteomes" id="UP000270094"/>
    </source>
</evidence>
<proteinExistence type="predicted"/>
<dbReference type="Proteomes" id="UP000270094">
    <property type="component" value="Unassembled WGS sequence"/>
</dbReference>
<organism evidence="2 3">
    <name type="scientific">Strongylus vulgaris</name>
    <name type="common">Blood worm</name>
    <dbReference type="NCBI Taxonomy" id="40348"/>
    <lineage>
        <taxon>Eukaryota</taxon>
        <taxon>Metazoa</taxon>
        <taxon>Ecdysozoa</taxon>
        <taxon>Nematoda</taxon>
        <taxon>Chromadorea</taxon>
        <taxon>Rhabditida</taxon>
        <taxon>Rhabditina</taxon>
        <taxon>Rhabditomorpha</taxon>
        <taxon>Strongyloidea</taxon>
        <taxon>Strongylidae</taxon>
        <taxon>Strongylus</taxon>
    </lineage>
</organism>
<accession>A0A3P7JH91</accession>
<dbReference type="AlphaFoldDB" id="A0A3P7JH91"/>
<name>A0A3P7JH91_STRVU</name>
<keyword evidence="3" id="KW-1185">Reference proteome</keyword>
<evidence type="ECO:0000313" key="2">
    <source>
        <dbReference type="EMBL" id="VDM82816.1"/>
    </source>
</evidence>
<feature type="region of interest" description="Disordered" evidence="1">
    <location>
        <begin position="75"/>
        <end position="104"/>
    </location>
</feature>
<feature type="compositionally biased region" description="Basic residues" evidence="1">
    <location>
        <begin position="90"/>
        <end position="104"/>
    </location>
</feature>
<sequence length="104" mass="11759">MKRTREDEMEDAGLPYVSGKDIVSYRNLVPLRMIRGEHREIEEEIANRILSDISEEGSISGSLASIDDLEGAFVPKREEVGQRKTTNVSHSRKTQLKSRHTCSS</sequence>
<dbReference type="EMBL" id="UYYB01119566">
    <property type="protein sequence ID" value="VDM82816.1"/>
    <property type="molecule type" value="Genomic_DNA"/>
</dbReference>
<gene>
    <name evidence="2" type="ORF">SVUK_LOCUS17814</name>
</gene>
<reference evidence="2 3" key="1">
    <citation type="submission" date="2018-11" db="EMBL/GenBank/DDBJ databases">
        <authorList>
            <consortium name="Pathogen Informatics"/>
        </authorList>
    </citation>
    <scope>NUCLEOTIDE SEQUENCE [LARGE SCALE GENOMIC DNA]</scope>
</reference>
<protein>
    <submittedName>
        <fullName evidence="2">Uncharacterized protein</fullName>
    </submittedName>
</protein>